<protein>
    <submittedName>
        <fullName evidence="1">Uncharacterized protein</fullName>
    </submittedName>
</protein>
<sequence length="190" mass="21500">MNIYYNTGNGSLSKTIINKALTRLAALLKEKNKHVELVAAGGVISVVLFGSRQMTRDIDVIMPPKDKALLVKLIEQVAQEQNLPAGDHAWLNDGVSFFGLKTKSSNRVFHHPNLVVYSASWYELLGMKLSGAWRRDADFDDAIHILKAIGHSNKDEVLKESIKYKNFSPHIEDETYIKRFNRTWKDAFGK</sequence>
<dbReference type="EMBL" id="UOFI01000090">
    <property type="protein sequence ID" value="VAW67083.1"/>
    <property type="molecule type" value="Genomic_DNA"/>
</dbReference>
<accession>A0A3B0XSP9</accession>
<proteinExistence type="predicted"/>
<dbReference type="AlphaFoldDB" id="A0A3B0XSP9"/>
<name>A0A3B0XSP9_9ZZZZ</name>
<reference evidence="1" key="1">
    <citation type="submission" date="2018-06" db="EMBL/GenBank/DDBJ databases">
        <authorList>
            <person name="Zhirakovskaya E."/>
        </authorList>
    </citation>
    <scope>NUCLEOTIDE SEQUENCE</scope>
</reference>
<organism evidence="1">
    <name type="scientific">hydrothermal vent metagenome</name>
    <dbReference type="NCBI Taxonomy" id="652676"/>
    <lineage>
        <taxon>unclassified sequences</taxon>
        <taxon>metagenomes</taxon>
        <taxon>ecological metagenomes</taxon>
    </lineage>
</organism>
<gene>
    <name evidence="1" type="ORF">MNBD_GAMMA09-2728</name>
</gene>
<evidence type="ECO:0000313" key="1">
    <source>
        <dbReference type="EMBL" id="VAW67083.1"/>
    </source>
</evidence>